<reference evidence="1 2" key="1">
    <citation type="submission" date="2014-06" db="EMBL/GenBank/DDBJ databases">
        <title>Evolutionary Origins and Diversification of the Mycorrhizal Mutualists.</title>
        <authorList>
            <consortium name="DOE Joint Genome Institute"/>
            <consortium name="Mycorrhizal Genomics Consortium"/>
            <person name="Kohler A."/>
            <person name="Kuo A."/>
            <person name="Nagy L.G."/>
            <person name="Floudas D."/>
            <person name="Copeland A."/>
            <person name="Barry K.W."/>
            <person name="Cichocki N."/>
            <person name="Veneault-Fourrey C."/>
            <person name="LaButti K."/>
            <person name="Lindquist E.A."/>
            <person name="Lipzen A."/>
            <person name="Lundell T."/>
            <person name="Morin E."/>
            <person name="Murat C."/>
            <person name="Riley R."/>
            <person name="Ohm R."/>
            <person name="Sun H."/>
            <person name="Tunlid A."/>
            <person name="Henrissat B."/>
            <person name="Grigoriev I.V."/>
            <person name="Hibbett D.S."/>
            <person name="Martin F."/>
        </authorList>
    </citation>
    <scope>NUCLEOTIDE SEQUENCE [LARGE SCALE GENOMIC DNA]</scope>
    <source>
        <strain evidence="1 2">SS14</strain>
    </source>
</reference>
<organism evidence="1 2">
    <name type="scientific">Sphaerobolus stellatus (strain SS14)</name>
    <dbReference type="NCBI Taxonomy" id="990650"/>
    <lineage>
        <taxon>Eukaryota</taxon>
        <taxon>Fungi</taxon>
        <taxon>Dikarya</taxon>
        <taxon>Basidiomycota</taxon>
        <taxon>Agaricomycotina</taxon>
        <taxon>Agaricomycetes</taxon>
        <taxon>Phallomycetidae</taxon>
        <taxon>Geastrales</taxon>
        <taxon>Sphaerobolaceae</taxon>
        <taxon>Sphaerobolus</taxon>
    </lineage>
</organism>
<name>A0A0C9UTY7_SPHS4</name>
<evidence type="ECO:0000313" key="1">
    <source>
        <dbReference type="EMBL" id="KIJ28771.1"/>
    </source>
</evidence>
<dbReference type="EMBL" id="KN837298">
    <property type="protein sequence ID" value="KIJ28771.1"/>
    <property type="molecule type" value="Genomic_DNA"/>
</dbReference>
<dbReference type="Proteomes" id="UP000054279">
    <property type="component" value="Unassembled WGS sequence"/>
</dbReference>
<dbReference type="HOGENOM" id="CLU_493611_0_0_1"/>
<accession>A0A0C9UTY7</accession>
<sequence length="552" mass="63790">MDNSIGFQAIQLAYDAYIGENERYDVEPPNPLPTSHLSDMRWSFNLLDNYLISRIEQYSNGNYRMQAYAQSVFSYFSTAGRDSARQILLSVAVWYGFRPEFNFRELSDERVFELNLFDEVLARRSMFTDDRASSFFHTIVPWHNILSGSASLIDELIPYGFTANRSYIPTASWLSMLGVDGRRLHHGCGLVHLTILKDLVILDDKNPACDRLWSFYIAFNTDVELHGPEAVPSIIQLLEPPENQTPKQWSSWCLNNIPPLLLALGIVKWPEDLPPHDIYIKILCWALEATSPIYIREVALRAAWCYRKQLQRLTDKSLWERLLSAALAAATPFDDNWLKYRSKDTRLLQYFDLIHVLTNSTWGCPFAYHELPTSFVDTIENVIREDLQDPGWMITHILAMLHHLNEVSPERSSTQAPLIVSVWRYLSGYAKITLGEGIDKDSSRQKTPFDIMKPSGRFVWIWEHIIAWSYHNIEESFKLDLDCLGELYGNFRLFNDLFEQRLEVELNFNEQTSFYSSNLGSKVRGEIQLDEVLQEEELRAYGRPPAGPSSNT</sequence>
<gene>
    <name evidence="1" type="ORF">M422DRAFT_54471</name>
</gene>
<dbReference type="AlphaFoldDB" id="A0A0C9UTY7"/>
<keyword evidence="2" id="KW-1185">Reference proteome</keyword>
<protein>
    <submittedName>
        <fullName evidence="1">Uncharacterized protein</fullName>
    </submittedName>
</protein>
<evidence type="ECO:0000313" key="2">
    <source>
        <dbReference type="Proteomes" id="UP000054279"/>
    </source>
</evidence>
<proteinExistence type="predicted"/>